<feature type="region of interest" description="Disordered" evidence="1">
    <location>
        <begin position="100"/>
        <end position="155"/>
    </location>
</feature>
<evidence type="ECO:0000313" key="2">
    <source>
        <dbReference type="EMBL" id="RIB19164.1"/>
    </source>
</evidence>
<feature type="region of interest" description="Disordered" evidence="1">
    <location>
        <begin position="1"/>
        <end position="67"/>
    </location>
</feature>
<accession>A0A397V9F9</accession>
<organism evidence="2 3">
    <name type="scientific">Gigaspora rosea</name>
    <dbReference type="NCBI Taxonomy" id="44941"/>
    <lineage>
        <taxon>Eukaryota</taxon>
        <taxon>Fungi</taxon>
        <taxon>Fungi incertae sedis</taxon>
        <taxon>Mucoromycota</taxon>
        <taxon>Glomeromycotina</taxon>
        <taxon>Glomeromycetes</taxon>
        <taxon>Diversisporales</taxon>
        <taxon>Gigasporaceae</taxon>
        <taxon>Gigaspora</taxon>
    </lineage>
</organism>
<feature type="compositionally biased region" description="Basic and acidic residues" evidence="1">
    <location>
        <begin position="1"/>
        <end position="12"/>
    </location>
</feature>
<dbReference type="OrthoDB" id="2424665at2759"/>
<feature type="compositionally biased region" description="Basic and acidic residues" evidence="1">
    <location>
        <begin position="241"/>
        <end position="252"/>
    </location>
</feature>
<comment type="caution">
    <text evidence="2">The sequence shown here is derived from an EMBL/GenBank/DDBJ whole genome shotgun (WGS) entry which is preliminary data.</text>
</comment>
<feature type="compositionally biased region" description="Low complexity" evidence="1">
    <location>
        <begin position="36"/>
        <end position="45"/>
    </location>
</feature>
<dbReference type="STRING" id="44941.A0A397V9F9"/>
<feature type="compositionally biased region" description="Acidic residues" evidence="1">
    <location>
        <begin position="259"/>
        <end position="268"/>
    </location>
</feature>
<dbReference type="Proteomes" id="UP000266673">
    <property type="component" value="Unassembled WGS sequence"/>
</dbReference>
<evidence type="ECO:0000256" key="1">
    <source>
        <dbReference type="SAM" id="MobiDB-lite"/>
    </source>
</evidence>
<name>A0A397V9F9_9GLOM</name>
<protein>
    <submittedName>
        <fullName evidence="2">Uncharacterized protein</fullName>
    </submittedName>
</protein>
<sequence length="285" mass="32010">MMRFSGNDEYKQSELTNKAGVGDDECENGDNPIYGSYSSRPSTPKKSSRKFPEELKKQLRRSLSFNHPHQTYANQDIDVAEVLATTVAFLQENNRKLDRLSDEVRSDGQSNNPIYSSYSSRPSTPKKSSPPTPPSRGRHHSLKSSDEKYLSSPPKGVAYPPNTIVAPSDAIAVLAASLAPPLKDNFINYDSRKFHEKSKKQLRRSLSFNQSNNPHQTSTNQDIDVAEVLATTVAFLQENNRKLDRLSDEVRSDGQSNEYDMDSDDSDSWQESSNKGKISLIKKKY</sequence>
<keyword evidence="3" id="KW-1185">Reference proteome</keyword>
<dbReference type="EMBL" id="QKWP01000491">
    <property type="protein sequence ID" value="RIB19164.1"/>
    <property type="molecule type" value="Genomic_DNA"/>
</dbReference>
<evidence type="ECO:0000313" key="3">
    <source>
        <dbReference type="Proteomes" id="UP000266673"/>
    </source>
</evidence>
<feature type="region of interest" description="Disordered" evidence="1">
    <location>
        <begin position="241"/>
        <end position="285"/>
    </location>
</feature>
<gene>
    <name evidence="2" type="ORF">C2G38_2245315</name>
</gene>
<reference evidence="2 3" key="1">
    <citation type="submission" date="2018-06" db="EMBL/GenBank/DDBJ databases">
        <title>Comparative genomics reveals the genomic features of Rhizophagus irregularis, R. cerebriforme, R. diaphanum and Gigaspora rosea, and their symbiotic lifestyle signature.</title>
        <authorList>
            <person name="Morin E."/>
            <person name="San Clemente H."/>
            <person name="Chen E.C.H."/>
            <person name="De La Providencia I."/>
            <person name="Hainaut M."/>
            <person name="Kuo A."/>
            <person name="Kohler A."/>
            <person name="Murat C."/>
            <person name="Tang N."/>
            <person name="Roy S."/>
            <person name="Loubradou J."/>
            <person name="Henrissat B."/>
            <person name="Grigoriev I.V."/>
            <person name="Corradi N."/>
            <person name="Roux C."/>
            <person name="Martin F.M."/>
        </authorList>
    </citation>
    <scope>NUCLEOTIDE SEQUENCE [LARGE SCALE GENOMIC DNA]</scope>
    <source>
        <strain evidence="2 3">DAOM 194757</strain>
    </source>
</reference>
<proteinExistence type="predicted"/>
<dbReference type="AlphaFoldDB" id="A0A397V9F9"/>
<feature type="compositionally biased region" description="Low complexity" evidence="1">
    <location>
        <begin position="110"/>
        <end position="127"/>
    </location>
</feature>